<dbReference type="EC" id="2.2.1.2" evidence="5 11"/>
<dbReference type="GO" id="GO:0004801">
    <property type="term" value="F:transaldolase activity"/>
    <property type="evidence" value="ECO:0007669"/>
    <property type="project" value="UniProtKB-UniRule"/>
</dbReference>
<dbReference type="Gene3D" id="3.20.20.70">
    <property type="entry name" value="Aldolase class I"/>
    <property type="match status" value="1"/>
</dbReference>
<dbReference type="GO" id="GO:0005737">
    <property type="term" value="C:cytoplasm"/>
    <property type="evidence" value="ECO:0007669"/>
    <property type="project" value="UniProtKB-SubCell"/>
</dbReference>
<dbReference type="Proteomes" id="UP000598146">
    <property type="component" value="Unassembled WGS sequence"/>
</dbReference>
<dbReference type="NCBIfam" id="TIGR00876">
    <property type="entry name" value="tal_mycobact"/>
    <property type="match status" value="1"/>
</dbReference>
<comment type="function">
    <text evidence="1 11">Transaldolase is important for the balance of metabolites in the pentose-phosphate pathway.</text>
</comment>
<evidence type="ECO:0000256" key="9">
    <source>
        <dbReference type="ARBA" id="ARBA00023270"/>
    </source>
</evidence>
<dbReference type="InterPro" id="IPR013785">
    <property type="entry name" value="Aldolase_TIM"/>
</dbReference>
<dbReference type="GO" id="GO:0006098">
    <property type="term" value="P:pentose-phosphate shunt"/>
    <property type="evidence" value="ECO:0007669"/>
    <property type="project" value="UniProtKB-UniRule"/>
</dbReference>
<dbReference type="RefSeq" id="WP_196415363.1">
    <property type="nucleotide sequence ID" value="NZ_JADQTO010000008.1"/>
</dbReference>
<evidence type="ECO:0000256" key="8">
    <source>
        <dbReference type="ARBA" id="ARBA00023126"/>
    </source>
</evidence>
<gene>
    <name evidence="11 12" type="primary">tal</name>
    <name evidence="12" type="ORF">I4J89_19220</name>
</gene>
<keyword evidence="7 11" id="KW-0808">Transferase</keyword>
<organism evidence="12 13">
    <name type="scientific">Actinoplanes aureus</name>
    <dbReference type="NCBI Taxonomy" id="2792083"/>
    <lineage>
        <taxon>Bacteria</taxon>
        <taxon>Bacillati</taxon>
        <taxon>Actinomycetota</taxon>
        <taxon>Actinomycetes</taxon>
        <taxon>Micromonosporales</taxon>
        <taxon>Micromonosporaceae</taxon>
        <taxon>Actinoplanes</taxon>
    </lineage>
</organism>
<evidence type="ECO:0000313" key="13">
    <source>
        <dbReference type="Proteomes" id="UP000598146"/>
    </source>
</evidence>
<comment type="catalytic activity">
    <reaction evidence="10 11">
        <text>D-sedoheptulose 7-phosphate + D-glyceraldehyde 3-phosphate = D-erythrose 4-phosphate + beta-D-fructose 6-phosphate</text>
        <dbReference type="Rhea" id="RHEA:17053"/>
        <dbReference type="ChEBI" id="CHEBI:16897"/>
        <dbReference type="ChEBI" id="CHEBI:57483"/>
        <dbReference type="ChEBI" id="CHEBI:57634"/>
        <dbReference type="ChEBI" id="CHEBI:59776"/>
        <dbReference type="EC" id="2.2.1.2"/>
    </reaction>
</comment>
<evidence type="ECO:0000256" key="7">
    <source>
        <dbReference type="ARBA" id="ARBA00022679"/>
    </source>
</evidence>
<comment type="pathway">
    <text evidence="3 11">Carbohydrate degradation; pentose phosphate pathway; D-glyceraldehyde 3-phosphate and beta-D-fructose 6-phosphate from D-ribose 5-phosphate and D-xylulose 5-phosphate (non-oxidative stage): step 2/3.</text>
</comment>
<evidence type="ECO:0000256" key="6">
    <source>
        <dbReference type="ARBA" id="ARBA00022490"/>
    </source>
</evidence>
<dbReference type="PIRSF" id="PIRSF036915">
    <property type="entry name" value="Trnald_Bac_Plnt"/>
    <property type="match status" value="1"/>
</dbReference>
<comment type="similarity">
    <text evidence="4 11">Belongs to the transaldolase family. Type 2 subfamily.</text>
</comment>
<dbReference type="CDD" id="cd00955">
    <property type="entry name" value="Transaldolase_like"/>
    <property type="match status" value="1"/>
</dbReference>
<keyword evidence="8 11" id="KW-0570">Pentose shunt</keyword>
<sequence length="378" mass="41143">MTDRLAELSAAGVAVWLDDLSRVRLTSGSLDKMRREQHVVGVTTNPSIFQKALSDADAYDAQLRDLAAQKVTVEEAVRLMTARDVRWACDVERPEYDRSAGVDGRVSIEVDPRKAHETESTVAEAKTLWWLVDRPNLFIKIPATLAGLPAITSTLAEGISVNVTLIFSLERYRAVMEAFLAGLEQAKANGHDLSKIGSVASFFVSRVDSEVDKRLDKIGSDEAKALKGKAAIANARLAYEAYEEVFSGDRWTALKDAGAHPQRPLWASTSTKNPDFPDTIYVEELIAPGTVNTMPESVIFAFEDHGTTKSDTITGNYDHAKKVFADLAAIGVDFDDVVKVLEEEGVDKFEASWNELLEGVGKSLKAAASGSEHPSDAA</sequence>
<dbReference type="InterPro" id="IPR001585">
    <property type="entry name" value="TAL/FSA"/>
</dbReference>
<dbReference type="InterPro" id="IPR018225">
    <property type="entry name" value="Transaldolase_AS"/>
</dbReference>
<proteinExistence type="inferred from homology"/>
<dbReference type="PANTHER" id="PTHR10683">
    <property type="entry name" value="TRANSALDOLASE"/>
    <property type="match status" value="1"/>
</dbReference>
<evidence type="ECO:0000256" key="10">
    <source>
        <dbReference type="ARBA" id="ARBA00048810"/>
    </source>
</evidence>
<reference evidence="12" key="1">
    <citation type="submission" date="2020-11" db="EMBL/GenBank/DDBJ databases">
        <title>Isolation and identification of active actinomycetes.</title>
        <authorList>
            <person name="Sun X."/>
        </authorList>
    </citation>
    <scope>NUCLEOTIDE SEQUENCE</scope>
    <source>
        <strain evidence="12">NEAU-A11</strain>
    </source>
</reference>
<dbReference type="PANTHER" id="PTHR10683:SF31">
    <property type="entry name" value="TRANSALDOLASE"/>
    <property type="match status" value="1"/>
</dbReference>
<comment type="subcellular location">
    <subcellularLocation>
        <location evidence="2 11">Cytoplasm</location>
    </subcellularLocation>
</comment>
<dbReference type="Pfam" id="PF00923">
    <property type="entry name" value="TAL_FSA"/>
    <property type="match status" value="1"/>
</dbReference>
<evidence type="ECO:0000256" key="11">
    <source>
        <dbReference type="HAMAP-Rule" id="MF_00493"/>
    </source>
</evidence>
<accession>A0A931G019</accession>
<dbReference type="HAMAP" id="MF_00493">
    <property type="entry name" value="Transaldolase_2"/>
    <property type="match status" value="1"/>
</dbReference>
<evidence type="ECO:0000256" key="5">
    <source>
        <dbReference type="ARBA" id="ARBA00013151"/>
    </source>
</evidence>
<evidence type="ECO:0000256" key="1">
    <source>
        <dbReference type="ARBA" id="ARBA00003518"/>
    </source>
</evidence>
<protein>
    <recommendedName>
        <fullName evidence="5 11">Transaldolase</fullName>
        <ecNumber evidence="5 11">2.2.1.2</ecNumber>
    </recommendedName>
</protein>
<keyword evidence="6 11" id="KW-0963">Cytoplasm</keyword>
<dbReference type="SUPFAM" id="SSF51569">
    <property type="entry name" value="Aldolase"/>
    <property type="match status" value="1"/>
</dbReference>
<dbReference type="EMBL" id="JADQTO010000008">
    <property type="protein sequence ID" value="MBG0563581.1"/>
    <property type="molecule type" value="Genomic_DNA"/>
</dbReference>
<evidence type="ECO:0000313" key="12">
    <source>
        <dbReference type="EMBL" id="MBG0563581.1"/>
    </source>
</evidence>
<feature type="active site" description="Schiff-base intermediate with substrate" evidence="11">
    <location>
        <position position="140"/>
    </location>
</feature>
<dbReference type="NCBIfam" id="NF002881">
    <property type="entry name" value="PRK03343.1"/>
    <property type="match status" value="1"/>
</dbReference>
<comment type="caution">
    <text evidence="12">The sequence shown here is derived from an EMBL/GenBank/DDBJ whole genome shotgun (WGS) entry which is preliminary data.</text>
</comment>
<keyword evidence="9 11" id="KW-0704">Schiff base</keyword>
<keyword evidence="13" id="KW-1185">Reference proteome</keyword>
<dbReference type="AlphaFoldDB" id="A0A931G019"/>
<evidence type="ECO:0000256" key="2">
    <source>
        <dbReference type="ARBA" id="ARBA00004496"/>
    </source>
</evidence>
<dbReference type="InterPro" id="IPR004732">
    <property type="entry name" value="Transaldolase_2"/>
</dbReference>
<dbReference type="GO" id="GO:0005975">
    <property type="term" value="P:carbohydrate metabolic process"/>
    <property type="evidence" value="ECO:0007669"/>
    <property type="project" value="InterPro"/>
</dbReference>
<evidence type="ECO:0000256" key="3">
    <source>
        <dbReference type="ARBA" id="ARBA00004857"/>
    </source>
</evidence>
<evidence type="ECO:0000256" key="4">
    <source>
        <dbReference type="ARBA" id="ARBA00008426"/>
    </source>
</evidence>
<name>A0A931G019_9ACTN</name>
<dbReference type="PROSITE" id="PS01054">
    <property type="entry name" value="TRANSALDOLASE_1"/>
    <property type="match status" value="1"/>
</dbReference>